<dbReference type="PANTHER" id="PTHR47272">
    <property type="entry name" value="DDE_TNP_1_7 DOMAIN-CONTAINING PROTEIN"/>
    <property type="match status" value="1"/>
</dbReference>
<evidence type="ECO:0000313" key="1">
    <source>
        <dbReference type="EMBL" id="CAH2106722.1"/>
    </source>
</evidence>
<organism evidence="1 2">
    <name type="scientific">Euphydryas editha</name>
    <name type="common">Edith's checkerspot</name>
    <dbReference type="NCBI Taxonomy" id="104508"/>
    <lineage>
        <taxon>Eukaryota</taxon>
        <taxon>Metazoa</taxon>
        <taxon>Ecdysozoa</taxon>
        <taxon>Arthropoda</taxon>
        <taxon>Hexapoda</taxon>
        <taxon>Insecta</taxon>
        <taxon>Pterygota</taxon>
        <taxon>Neoptera</taxon>
        <taxon>Endopterygota</taxon>
        <taxon>Lepidoptera</taxon>
        <taxon>Glossata</taxon>
        <taxon>Ditrysia</taxon>
        <taxon>Papilionoidea</taxon>
        <taxon>Nymphalidae</taxon>
        <taxon>Nymphalinae</taxon>
        <taxon>Euphydryas</taxon>
    </lineage>
</organism>
<evidence type="ECO:0000313" key="2">
    <source>
        <dbReference type="Proteomes" id="UP001153954"/>
    </source>
</evidence>
<reference evidence="1" key="1">
    <citation type="submission" date="2022-03" db="EMBL/GenBank/DDBJ databases">
        <authorList>
            <person name="Tunstrom K."/>
        </authorList>
    </citation>
    <scope>NUCLEOTIDE SEQUENCE</scope>
</reference>
<sequence>MSEVTNPRNFVTDFDGIDFSNVILKDNKIVTMVSTFEGEMLKSQVRRYDKTNKSYINIDLPNIVGEYNRYIGAVLI</sequence>
<keyword evidence="2" id="KW-1185">Reference proteome</keyword>
<accession>A0AAU9V5Z1</accession>
<protein>
    <submittedName>
        <fullName evidence="1">Uncharacterized protein</fullName>
    </submittedName>
</protein>
<gene>
    <name evidence="1" type="ORF">EEDITHA_LOCUS20818</name>
</gene>
<name>A0AAU9V5Z1_EUPED</name>
<comment type="caution">
    <text evidence="1">The sequence shown here is derived from an EMBL/GenBank/DDBJ whole genome shotgun (WGS) entry which is preliminary data.</text>
</comment>
<dbReference type="AlphaFoldDB" id="A0AAU9V5Z1"/>
<proteinExistence type="predicted"/>
<dbReference type="EMBL" id="CAKOGL010000029">
    <property type="protein sequence ID" value="CAH2106722.1"/>
    <property type="molecule type" value="Genomic_DNA"/>
</dbReference>
<dbReference type="Proteomes" id="UP001153954">
    <property type="component" value="Unassembled WGS sequence"/>
</dbReference>